<dbReference type="KEGG" id="hpn:HPIN_07925"/>
<dbReference type="EMBL" id="CP002331">
    <property type="protein sequence ID" value="ADU80769.1"/>
    <property type="molecule type" value="Genomic_DNA"/>
</dbReference>
<evidence type="ECO:0000313" key="2">
    <source>
        <dbReference type="Proteomes" id="UP000009059"/>
    </source>
</evidence>
<dbReference type="HOGENOM" id="CLU_3136413_0_0_7"/>
<proteinExistence type="predicted"/>
<dbReference type="AlphaFoldDB" id="E8QES3"/>
<evidence type="ECO:0000313" key="1">
    <source>
        <dbReference type="EMBL" id="ADU80769.1"/>
    </source>
</evidence>
<sequence length="49" mass="5458">MWFNSKIHEEPYLGLTLRESARNSGVSGLPDLENRCCTAVVSSCREMLG</sequence>
<gene>
    <name evidence="1" type="ordered locus">HPIN_07925</name>
</gene>
<name>E8QES3_HELP7</name>
<protein>
    <submittedName>
        <fullName evidence="1">Uncharacterized protein</fullName>
    </submittedName>
</protein>
<accession>E8QES3</accession>
<dbReference type="Proteomes" id="UP000009059">
    <property type="component" value="Chromosome"/>
</dbReference>
<organism evidence="1 2">
    <name type="scientific">Helicobacter pylori (strain India7)</name>
    <dbReference type="NCBI Taxonomy" id="907238"/>
    <lineage>
        <taxon>Bacteria</taxon>
        <taxon>Pseudomonadati</taxon>
        <taxon>Campylobacterota</taxon>
        <taxon>Epsilonproteobacteria</taxon>
        <taxon>Campylobacterales</taxon>
        <taxon>Helicobacteraceae</taxon>
        <taxon>Helicobacter</taxon>
    </lineage>
</organism>
<reference evidence="2" key="1">
    <citation type="submission" date="2010-11" db="EMBL/GenBank/DDBJ databases">
        <title>Genome sequence of Helicobacter pylori strain India7.</title>
        <authorList>
            <person name="Kersulyte D."/>
            <person name="Mukhopadhyay A."/>
            <person name="Choudhury A."/>
            <person name="Nair G.B."/>
            <person name="Berg D.E."/>
        </authorList>
    </citation>
    <scope>NUCLEOTIDE SEQUENCE [LARGE SCALE GENOMIC DNA]</scope>
    <source>
        <strain evidence="2">India7</strain>
    </source>
</reference>